<dbReference type="SUPFAM" id="SSF50341">
    <property type="entry name" value="CheW-like"/>
    <property type="match status" value="1"/>
</dbReference>
<dbReference type="RefSeq" id="WP_146528692.1">
    <property type="nucleotide sequence ID" value="NZ_SJPV01000008.1"/>
</dbReference>
<feature type="modified residue" description="Phosphohistidine" evidence="6">
    <location>
        <position position="218"/>
    </location>
</feature>
<dbReference type="Pfam" id="PF02518">
    <property type="entry name" value="HATPase_c"/>
    <property type="match status" value="1"/>
</dbReference>
<dbReference type="PANTHER" id="PTHR43395">
    <property type="entry name" value="SENSOR HISTIDINE KINASE CHEA"/>
    <property type="match status" value="1"/>
</dbReference>
<dbReference type="InterPro" id="IPR003594">
    <property type="entry name" value="HATPase_dom"/>
</dbReference>
<keyword evidence="4 13" id="KW-0808">Transferase</keyword>
<comment type="catalytic activity">
    <reaction evidence="1">
        <text>ATP + protein L-histidine = ADP + protein N-phospho-L-histidine.</text>
        <dbReference type="EC" id="2.7.13.3"/>
    </reaction>
</comment>
<feature type="region of interest" description="Disordered" evidence="8">
    <location>
        <begin position="139"/>
        <end position="167"/>
    </location>
</feature>
<feature type="domain" description="HPt" evidence="12">
    <location>
        <begin position="3"/>
        <end position="110"/>
    </location>
</feature>
<dbReference type="CDD" id="cd00088">
    <property type="entry name" value="HPT"/>
    <property type="match status" value="2"/>
</dbReference>
<feature type="domain" description="Response regulatory" evidence="10">
    <location>
        <begin position="853"/>
        <end position="969"/>
    </location>
</feature>
<dbReference type="InterPro" id="IPR005467">
    <property type="entry name" value="His_kinase_dom"/>
</dbReference>
<dbReference type="PROSITE" id="PS50894">
    <property type="entry name" value="HPT"/>
    <property type="match status" value="2"/>
</dbReference>
<dbReference type="EC" id="2.7.13.3" evidence="2"/>
<dbReference type="InterPro" id="IPR051315">
    <property type="entry name" value="Bact_Chemotaxis_CheA"/>
</dbReference>
<dbReference type="InterPro" id="IPR008207">
    <property type="entry name" value="Sig_transdc_His_kin_Hpt_dom"/>
</dbReference>
<evidence type="ECO:0000256" key="1">
    <source>
        <dbReference type="ARBA" id="ARBA00000085"/>
    </source>
</evidence>
<feature type="domain" description="CheW-like" evidence="11">
    <location>
        <begin position="696"/>
        <end position="833"/>
    </location>
</feature>
<name>A0A5C6DC03_9BACT</name>
<dbReference type="InterPro" id="IPR011006">
    <property type="entry name" value="CheY-like_superfamily"/>
</dbReference>
<keyword evidence="5" id="KW-0418">Kinase</keyword>
<dbReference type="GO" id="GO:0000155">
    <property type="term" value="F:phosphorelay sensor kinase activity"/>
    <property type="evidence" value="ECO:0007669"/>
    <property type="project" value="InterPro"/>
</dbReference>
<evidence type="ECO:0000256" key="7">
    <source>
        <dbReference type="PROSITE-ProRule" id="PRU00169"/>
    </source>
</evidence>
<keyword evidence="14" id="KW-1185">Reference proteome</keyword>
<keyword evidence="3 7" id="KW-0597">Phosphoprotein</keyword>
<dbReference type="Gene3D" id="1.20.120.160">
    <property type="entry name" value="HPT domain"/>
    <property type="match status" value="2"/>
</dbReference>
<evidence type="ECO:0000256" key="2">
    <source>
        <dbReference type="ARBA" id="ARBA00012438"/>
    </source>
</evidence>
<dbReference type="SUPFAM" id="SSF55874">
    <property type="entry name" value="ATPase domain of HSP90 chaperone/DNA topoisomerase II/histidine kinase"/>
    <property type="match status" value="1"/>
</dbReference>
<dbReference type="FunFam" id="3.30.565.10:FF:000016">
    <property type="entry name" value="Chemotaxis protein CheA, putative"/>
    <property type="match status" value="1"/>
</dbReference>
<dbReference type="InterPro" id="IPR002545">
    <property type="entry name" value="CheW-lke_dom"/>
</dbReference>
<feature type="region of interest" description="Disordered" evidence="8">
    <location>
        <begin position="423"/>
        <end position="449"/>
    </location>
</feature>
<dbReference type="SMART" id="SM01231">
    <property type="entry name" value="H-kinase_dim"/>
    <property type="match status" value="1"/>
</dbReference>
<evidence type="ECO:0000313" key="13">
    <source>
        <dbReference type="EMBL" id="TWU34290.1"/>
    </source>
</evidence>
<protein>
    <recommendedName>
        <fullName evidence="2">histidine kinase</fullName>
        <ecNumber evidence="2">2.7.13.3</ecNumber>
    </recommendedName>
</protein>
<evidence type="ECO:0000259" key="12">
    <source>
        <dbReference type="PROSITE" id="PS50894"/>
    </source>
</evidence>
<evidence type="ECO:0000256" key="5">
    <source>
        <dbReference type="ARBA" id="ARBA00022777"/>
    </source>
</evidence>
<feature type="modified residue" description="Phosphohistidine" evidence="6">
    <location>
        <position position="53"/>
    </location>
</feature>
<dbReference type="GO" id="GO:0006935">
    <property type="term" value="P:chemotaxis"/>
    <property type="evidence" value="ECO:0007669"/>
    <property type="project" value="UniProtKB-KW"/>
</dbReference>
<dbReference type="InterPro" id="IPR036890">
    <property type="entry name" value="HATPase_C_sf"/>
</dbReference>
<feature type="domain" description="Histidine kinase" evidence="9">
    <location>
        <begin position="525"/>
        <end position="694"/>
    </location>
</feature>
<dbReference type="Proteomes" id="UP000319143">
    <property type="component" value="Unassembled WGS sequence"/>
</dbReference>
<dbReference type="SMART" id="SM00260">
    <property type="entry name" value="CheW"/>
    <property type="match status" value="1"/>
</dbReference>
<dbReference type="PROSITE" id="PS50109">
    <property type="entry name" value="HIS_KIN"/>
    <property type="match status" value="1"/>
</dbReference>
<dbReference type="Gene3D" id="2.30.30.40">
    <property type="entry name" value="SH3 Domains"/>
    <property type="match status" value="1"/>
</dbReference>
<gene>
    <name evidence="13" type="primary">frzE_1</name>
    <name evidence="13" type="ORF">Poly41_44370</name>
</gene>
<dbReference type="PROSITE" id="PS50851">
    <property type="entry name" value="CHEW"/>
    <property type="match status" value="1"/>
</dbReference>
<evidence type="ECO:0000256" key="6">
    <source>
        <dbReference type="PROSITE-ProRule" id="PRU00110"/>
    </source>
</evidence>
<evidence type="ECO:0000259" key="10">
    <source>
        <dbReference type="PROSITE" id="PS50110"/>
    </source>
</evidence>
<dbReference type="InterPro" id="IPR004105">
    <property type="entry name" value="CheA-like_dim"/>
</dbReference>
<feature type="region of interest" description="Disordered" evidence="8">
    <location>
        <begin position="304"/>
        <end position="373"/>
    </location>
</feature>
<dbReference type="PANTHER" id="PTHR43395:SF1">
    <property type="entry name" value="CHEMOTAXIS PROTEIN CHEA"/>
    <property type="match status" value="1"/>
</dbReference>
<dbReference type="Gene3D" id="3.30.565.10">
    <property type="entry name" value="Histidine kinase-like ATPase, C-terminal domain"/>
    <property type="match status" value="1"/>
</dbReference>
<dbReference type="OrthoDB" id="9803176at2"/>
<evidence type="ECO:0000313" key="14">
    <source>
        <dbReference type="Proteomes" id="UP000319143"/>
    </source>
</evidence>
<dbReference type="Pfam" id="PF01584">
    <property type="entry name" value="CheW"/>
    <property type="match status" value="1"/>
</dbReference>
<feature type="domain" description="HPt" evidence="12">
    <location>
        <begin position="168"/>
        <end position="275"/>
    </location>
</feature>
<dbReference type="EMBL" id="SJPV01000008">
    <property type="protein sequence ID" value="TWU34290.1"/>
    <property type="molecule type" value="Genomic_DNA"/>
</dbReference>
<evidence type="ECO:0000256" key="8">
    <source>
        <dbReference type="SAM" id="MobiDB-lite"/>
    </source>
</evidence>
<evidence type="ECO:0000259" key="11">
    <source>
        <dbReference type="PROSITE" id="PS50851"/>
    </source>
</evidence>
<dbReference type="SUPFAM" id="SSF47226">
    <property type="entry name" value="Histidine-containing phosphotransfer domain, HPT domain"/>
    <property type="match status" value="2"/>
</dbReference>
<evidence type="ECO:0000256" key="4">
    <source>
        <dbReference type="ARBA" id="ARBA00022679"/>
    </source>
</evidence>
<dbReference type="SMART" id="SM00448">
    <property type="entry name" value="REC"/>
    <property type="match status" value="1"/>
</dbReference>
<proteinExistence type="predicted"/>
<evidence type="ECO:0000256" key="3">
    <source>
        <dbReference type="ARBA" id="ARBA00022553"/>
    </source>
</evidence>
<dbReference type="SMART" id="SM00387">
    <property type="entry name" value="HATPase_c"/>
    <property type="match status" value="1"/>
</dbReference>
<dbReference type="Pfam" id="PF01627">
    <property type="entry name" value="Hpt"/>
    <property type="match status" value="2"/>
</dbReference>
<dbReference type="InterPro" id="IPR001789">
    <property type="entry name" value="Sig_transdc_resp-reg_receiver"/>
</dbReference>
<accession>A0A5C6DC03</accession>
<feature type="modified residue" description="4-aspartylphosphate" evidence="7">
    <location>
        <position position="902"/>
    </location>
</feature>
<dbReference type="InterPro" id="IPR036641">
    <property type="entry name" value="HPT_dom_sf"/>
</dbReference>
<dbReference type="PRINTS" id="PR00344">
    <property type="entry name" value="BCTRLSENSOR"/>
</dbReference>
<reference evidence="13 14" key="1">
    <citation type="submission" date="2019-02" db="EMBL/GenBank/DDBJ databases">
        <title>Deep-cultivation of Planctomycetes and their phenomic and genomic characterization uncovers novel biology.</title>
        <authorList>
            <person name="Wiegand S."/>
            <person name="Jogler M."/>
            <person name="Boedeker C."/>
            <person name="Pinto D."/>
            <person name="Vollmers J."/>
            <person name="Rivas-Marin E."/>
            <person name="Kohn T."/>
            <person name="Peeters S.H."/>
            <person name="Heuer A."/>
            <person name="Rast P."/>
            <person name="Oberbeckmann S."/>
            <person name="Bunk B."/>
            <person name="Jeske O."/>
            <person name="Meyerdierks A."/>
            <person name="Storesund J.E."/>
            <person name="Kallscheuer N."/>
            <person name="Luecker S."/>
            <person name="Lage O.M."/>
            <person name="Pohl T."/>
            <person name="Merkel B.J."/>
            <person name="Hornburger P."/>
            <person name="Mueller R.-W."/>
            <person name="Bruemmer F."/>
            <person name="Labrenz M."/>
            <person name="Spormann A.M."/>
            <person name="Op Den Camp H."/>
            <person name="Overmann J."/>
            <person name="Amann R."/>
            <person name="Jetten M.S.M."/>
            <person name="Mascher T."/>
            <person name="Medema M.H."/>
            <person name="Devos D.P."/>
            <person name="Kaster A.-K."/>
            <person name="Ovreas L."/>
            <person name="Rohde M."/>
            <person name="Galperin M.Y."/>
            <person name="Jogler C."/>
        </authorList>
    </citation>
    <scope>NUCLEOTIDE SEQUENCE [LARGE SCALE GENOMIC DNA]</scope>
    <source>
        <strain evidence="13 14">Poly41</strain>
    </source>
</reference>
<dbReference type="Pfam" id="PF00072">
    <property type="entry name" value="Response_reg"/>
    <property type="match status" value="1"/>
</dbReference>
<dbReference type="InterPro" id="IPR036061">
    <property type="entry name" value="CheW-like_dom_sf"/>
</dbReference>
<dbReference type="GO" id="GO:0005737">
    <property type="term" value="C:cytoplasm"/>
    <property type="evidence" value="ECO:0007669"/>
    <property type="project" value="InterPro"/>
</dbReference>
<dbReference type="AlphaFoldDB" id="A0A5C6DC03"/>
<dbReference type="PROSITE" id="PS50110">
    <property type="entry name" value="RESPONSE_REGULATORY"/>
    <property type="match status" value="1"/>
</dbReference>
<dbReference type="Gene3D" id="3.40.50.2300">
    <property type="match status" value="1"/>
</dbReference>
<dbReference type="SUPFAM" id="SSF52172">
    <property type="entry name" value="CheY-like"/>
    <property type="match status" value="1"/>
</dbReference>
<dbReference type="SMART" id="SM00073">
    <property type="entry name" value="HPT"/>
    <property type="match status" value="2"/>
</dbReference>
<sequence length="970" mass="105517">MDKQKIAECLMATYIEELHEHISNITRELLRLEKRPDPGQQAEAMTNIFRVIHTLKGVSGMANVEPIRNACHLLEEIFGSCREQQSMPSEDAISTVFATMDAFEEIGSQLRLGEPIDEVRLNDLIPDLKRLASDAMNEHVLTDGPPNANKDDSNPLDVPPSSTAGNREESMLDLLLPVFIEELGEHVTTLSEKALAMEKAESPEASTDALTEMFRVTHSLKGAAGAVKLGEVQEVCHRLEDLLSEVRDGKTVADADLVSRILVVTDAISDAGDRLSRGESMESSPIQVVLSNWDQPLSNQAAADLPADDRSLKGSTGRPNKPVEPPVANLANHGGDEPRHRKQPEKQVPAGTNVAATPKRSVPSHSKSHPTEKVASIRVPAQKLDALLAHNGELLVARGRLNMRAKDASDLRDMMSDLKSFWRASQRKKPARSGDRSQRQAFDFQSTNKDRDAAVAHRLHGAGSASPRTEQFGIRLAEIATKVDQLASAMEADNRLLGQTCGLLDDEIYHVRMLPFLDACGGLERAVRDIAKSSNKQVTLRIEGADVEVDRSVLEGLKDPLMHLVRNAVDHGIEASEVRAAAGKPKEATITVAASLRGGQVEVRVQDDGAGLDLGRICSVARKRAIEVPEDPREQARLVFAPGFSTAKVITDISGRGVGLDVVHSQVESLHGDVDVSFEVGLGTRFTLMVPLTLTTIRCMMVRVADQTYAIPTTSVGRLVRFEGSDLKSSAGCDTLILRESPTRLVALETILGLQGRESESHLSDKRLAVVMAAGEQRVAIAVDDVMSESEVLVKNPGPRIRRLRYFSGCTLLPNGRIALVINAANLVRAALGLQTHHSQIVPTAPPKRIRRQLLLADDSMTTRLLLKNILETAGYIVMMAADGQEAWEIAQEHTFDAVVSDVDMPRASGFELTERLRAVEATAELPVVLVSARGSDQDKERGIAVGANAYIVKGSFDQKVLLETLEQLV</sequence>
<organism evidence="13 14">
    <name type="scientific">Novipirellula artificiosorum</name>
    <dbReference type="NCBI Taxonomy" id="2528016"/>
    <lineage>
        <taxon>Bacteria</taxon>
        <taxon>Pseudomonadati</taxon>
        <taxon>Planctomycetota</taxon>
        <taxon>Planctomycetia</taxon>
        <taxon>Pirellulales</taxon>
        <taxon>Pirellulaceae</taxon>
        <taxon>Novipirellula</taxon>
    </lineage>
</organism>
<dbReference type="InterPro" id="IPR004358">
    <property type="entry name" value="Sig_transdc_His_kin-like_C"/>
</dbReference>
<evidence type="ECO:0000259" key="9">
    <source>
        <dbReference type="PROSITE" id="PS50109"/>
    </source>
</evidence>
<comment type="caution">
    <text evidence="13">The sequence shown here is derived from an EMBL/GenBank/DDBJ whole genome shotgun (WGS) entry which is preliminary data.</text>
</comment>